<dbReference type="Pfam" id="PF00072">
    <property type="entry name" value="Response_reg"/>
    <property type="match status" value="1"/>
</dbReference>
<dbReference type="InterPro" id="IPR001789">
    <property type="entry name" value="Sig_transdc_resp-reg_receiver"/>
</dbReference>
<dbReference type="EMBL" id="JACBGI020000003">
    <property type="protein sequence ID" value="MBF6057397.1"/>
    <property type="molecule type" value="Genomic_DNA"/>
</dbReference>
<feature type="domain" description="Response regulatory" evidence="5">
    <location>
        <begin position="8"/>
        <end position="124"/>
    </location>
</feature>
<comment type="caution">
    <text evidence="6">The sequence shown here is derived from an EMBL/GenBank/DDBJ whole genome shotgun (WGS) entry which is preliminary data.</text>
</comment>
<reference evidence="6 7" key="1">
    <citation type="submission" date="2020-11" db="EMBL/GenBank/DDBJ databases">
        <title>Sulfur oxidizing isolate from Hospital Hole Sinkhole.</title>
        <authorList>
            <person name="Scott K.M."/>
        </authorList>
    </citation>
    <scope>NUCLEOTIDE SEQUENCE [LARGE SCALE GENOMIC DNA]</scope>
    <source>
        <strain evidence="6 7">HH1</strain>
    </source>
</reference>
<dbReference type="PROSITE" id="PS50110">
    <property type="entry name" value="RESPONSE_REGULATORY"/>
    <property type="match status" value="1"/>
</dbReference>
<evidence type="ECO:0000256" key="3">
    <source>
        <dbReference type="PROSITE-ProRule" id="PRU00169"/>
    </source>
</evidence>
<dbReference type="RefSeq" id="WP_185977541.1">
    <property type="nucleotide sequence ID" value="NZ_JACBGI020000003.1"/>
</dbReference>
<dbReference type="CDD" id="cd06170">
    <property type="entry name" value="LuxR_C_like"/>
    <property type="match status" value="1"/>
</dbReference>
<accession>A0ABS0BU81</accession>
<dbReference type="InterPro" id="IPR016032">
    <property type="entry name" value="Sig_transdc_resp-reg_C-effctor"/>
</dbReference>
<dbReference type="Proteomes" id="UP001193680">
    <property type="component" value="Unassembled WGS sequence"/>
</dbReference>
<dbReference type="CDD" id="cd17535">
    <property type="entry name" value="REC_NarL-like"/>
    <property type="match status" value="1"/>
</dbReference>
<evidence type="ECO:0000256" key="2">
    <source>
        <dbReference type="ARBA" id="ARBA00023125"/>
    </source>
</evidence>
<evidence type="ECO:0000313" key="7">
    <source>
        <dbReference type="Proteomes" id="UP001193680"/>
    </source>
</evidence>
<evidence type="ECO:0000256" key="1">
    <source>
        <dbReference type="ARBA" id="ARBA00022553"/>
    </source>
</evidence>
<dbReference type="InterPro" id="IPR058245">
    <property type="entry name" value="NreC/VraR/RcsB-like_REC"/>
</dbReference>
<keyword evidence="7" id="KW-1185">Reference proteome</keyword>
<keyword evidence="2" id="KW-0238">DNA-binding</keyword>
<protein>
    <submittedName>
        <fullName evidence="6">Response regulator</fullName>
    </submittedName>
</protein>
<keyword evidence="1 3" id="KW-0597">Phosphoprotein</keyword>
<dbReference type="PANTHER" id="PTHR43214:SF38">
    <property type="entry name" value="NITRATE_NITRITE RESPONSE REGULATOR PROTEIN NARL"/>
    <property type="match status" value="1"/>
</dbReference>
<dbReference type="PROSITE" id="PS50043">
    <property type="entry name" value="HTH_LUXR_2"/>
    <property type="match status" value="1"/>
</dbReference>
<feature type="modified residue" description="4-aspartylphosphate" evidence="3">
    <location>
        <position position="59"/>
    </location>
</feature>
<dbReference type="SMART" id="SM00448">
    <property type="entry name" value="REC"/>
    <property type="match status" value="1"/>
</dbReference>
<dbReference type="SUPFAM" id="SSF46894">
    <property type="entry name" value="C-terminal effector domain of the bipartite response regulators"/>
    <property type="match status" value="1"/>
</dbReference>
<evidence type="ECO:0000259" key="4">
    <source>
        <dbReference type="PROSITE" id="PS50043"/>
    </source>
</evidence>
<dbReference type="PRINTS" id="PR00038">
    <property type="entry name" value="HTHLUXR"/>
</dbReference>
<dbReference type="Gene3D" id="3.40.50.2300">
    <property type="match status" value="1"/>
</dbReference>
<gene>
    <name evidence="6" type="ORF">H8792_003495</name>
</gene>
<name>A0ABS0BU81_9GAMM</name>
<evidence type="ECO:0000313" key="6">
    <source>
        <dbReference type="EMBL" id="MBF6057397.1"/>
    </source>
</evidence>
<dbReference type="InterPro" id="IPR039420">
    <property type="entry name" value="WalR-like"/>
</dbReference>
<dbReference type="PROSITE" id="PS00622">
    <property type="entry name" value="HTH_LUXR_1"/>
    <property type="match status" value="1"/>
</dbReference>
<dbReference type="SUPFAM" id="SSF52172">
    <property type="entry name" value="CheY-like"/>
    <property type="match status" value="1"/>
</dbReference>
<feature type="domain" description="HTH luxR-type" evidence="4">
    <location>
        <begin position="161"/>
        <end position="226"/>
    </location>
</feature>
<proteinExistence type="predicted"/>
<evidence type="ECO:0000259" key="5">
    <source>
        <dbReference type="PROSITE" id="PS50110"/>
    </source>
</evidence>
<dbReference type="InterPro" id="IPR000792">
    <property type="entry name" value="Tscrpt_reg_LuxR_C"/>
</dbReference>
<dbReference type="PANTHER" id="PTHR43214">
    <property type="entry name" value="TWO-COMPONENT RESPONSE REGULATOR"/>
    <property type="match status" value="1"/>
</dbReference>
<dbReference type="InterPro" id="IPR011006">
    <property type="entry name" value="CheY-like_superfamily"/>
</dbReference>
<organism evidence="6 7">
    <name type="scientific">Thiomicrorhabdus heinhorstiae</name>
    <dbReference type="NCBI Taxonomy" id="2748010"/>
    <lineage>
        <taxon>Bacteria</taxon>
        <taxon>Pseudomonadati</taxon>
        <taxon>Pseudomonadota</taxon>
        <taxon>Gammaproteobacteria</taxon>
        <taxon>Thiotrichales</taxon>
        <taxon>Piscirickettsiaceae</taxon>
        <taxon>Thiomicrorhabdus</taxon>
    </lineage>
</organism>
<sequence>MNSVTPAKAIVVDDHPLFRRGVVELLSESKEFEVVSSFGSAVDLIAAMPITAPDLLLLDYQMPEMSGIEALKILRPQLPQSKIVMLTVSMDSHSLLEAITLGADGYLLKDTESEQILKQLASVMQGKIAINESGITLLAQSIRSNGISPNPPEADMQNDEALEALKELTERERQTLKLISKGLSNKLIARELGISDGTVKVYVKNLLRKLGLRSRLELAAWSHNHSFAHSDEN</sequence>
<dbReference type="SMART" id="SM00421">
    <property type="entry name" value="HTH_LUXR"/>
    <property type="match status" value="1"/>
</dbReference>
<dbReference type="Pfam" id="PF00196">
    <property type="entry name" value="GerE"/>
    <property type="match status" value="1"/>
</dbReference>